<evidence type="ECO:0000256" key="5">
    <source>
        <dbReference type="ARBA" id="ARBA00023237"/>
    </source>
</evidence>
<comment type="subcellular location">
    <subcellularLocation>
        <location evidence="1">Cell outer membrane</location>
    </subcellularLocation>
</comment>
<dbReference type="GO" id="GO:1990281">
    <property type="term" value="C:efflux pump complex"/>
    <property type="evidence" value="ECO:0007669"/>
    <property type="project" value="TreeGrafter"/>
</dbReference>
<evidence type="ECO:0000256" key="7">
    <source>
        <dbReference type="SAM" id="SignalP"/>
    </source>
</evidence>
<keyword evidence="4" id="KW-0472">Membrane</keyword>
<accession>A0A1M5RZ87</accession>
<keyword evidence="5" id="KW-0998">Cell outer membrane</keyword>
<protein>
    <recommendedName>
        <fullName evidence="10">Outer membrane efflux protein</fullName>
    </recommendedName>
</protein>
<keyword evidence="3" id="KW-0812">Transmembrane</keyword>
<dbReference type="AlphaFoldDB" id="A0A1M5RZ87"/>
<dbReference type="OrthoDB" id="1903697at2"/>
<dbReference type="PANTHER" id="PTHR30026:SF20">
    <property type="entry name" value="OUTER MEMBRANE PROTEIN TOLC"/>
    <property type="match status" value="1"/>
</dbReference>
<keyword evidence="7" id="KW-0732">Signal</keyword>
<dbReference type="GO" id="GO:0015562">
    <property type="term" value="F:efflux transmembrane transporter activity"/>
    <property type="evidence" value="ECO:0007669"/>
    <property type="project" value="TreeGrafter"/>
</dbReference>
<name>A0A1M5RZ87_9FIRM</name>
<dbReference type="RefSeq" id="WP_073027887.1">
    <property type="nucleotide sequence ID" value="NZ_FQXJ01000003.1"/>
</dbReference>
<proteinExistence type="predicted"/>
<feature type="coiled-coil region" evidence="6">
    <location>
        <begin position="62"/>
        <end position="89"/>
    </location>
</feature>
<evidence type="ECO:0000256" key="4">
    <source>
        <dbReference type="ARBA" id="ARBA00023136"/>
    </source>
</evidence>
<feature type="chain" id="PRO_5013268585" description="Outer membrane efflux protein" evidence="7">
    <location>
        <begin position="25"/>
        <end position="390"/>
    </location>
</feature>
<evidence type="ECO:0008006" key="10">
    <source>
        <dbReference type="Google" id="ProtNLM"/>
    </source>
</evidence>
<evidence type="ECO:0000313" key="8">
    <source>
        <dbReference type="EMBL" id="SHH31546.1"/>
    </source>
</evidence>
<dbReference type="SUPFAM" id="SSF56954">
    <property type="entry name" value="Outer membrane efflux proteins (OEP)"/>
    <property type="match status" value="1"/>
</dbReference>
<organism evidence="8 9">
    <name type="scientific">Desulfosporosinus lacus DSM 15449</name>
    <dbReference type="NCBI Taxonomy" id="1121420"/>
    <lineage>
        <taxon>Bacteria</taxon>
        <taxon>Bacillati</taxon>
        <taxon>Bacillota</taxon>
        <taxon>Clostridia</taxon>
        <taxon>Eubacteriales</taxon>
        <taxon>Desulfitobacteriaceae</taxon>
        <taxon>Desulfosporosinus</taxon>
    </lineage>
</organism>
<dbReference type="GO" id="GO:0015288">
    <property type="term" value="F:porin activity"/>
    <property type="evidence" value="ECO:0007669"/>
    <property type="project" value="TreeGrafter"/>
</dbReference>
<gene>
    <name evidence="8" type="ORF">SAMN02746098_00703</name>
</gene>
<evidence type="ECO:0000313" key="9">
    <source>
        <dbReference type="Proteomes" id="UP000183954"/>
    </source>
</evidence>
<keyword evidence="9" id="KW-1185">Reference proteome</keyword>
<dbReference type="STRING" id="1121420.SAMN02746098_00703"/>
<evidence type="ECO:0000256" key="3">
    <source>
        <dbReference type="ARBA" id="ARBA00022692"/>
    </source>
</evidence>
<keyword evidence="6" id="KW-0175">Coiled coil</keyword>
<dbReference type="EMBL" id="FQXJ01000003">
    <property type="protein sequence ID" value="SHH31546.1"/>
    <property type="molecule type" value="Genomic_DNA"/>
</dbReference>
<feature type="coiled-coil region" evidence="6">
    <location>
        <begin position="184"/>
        <end position="218"/>
    </location>
</feature>
<feature type="signal peptide" evidence="7">
    <location>
        <begin position="1"/>
        <end position="24"/>
    </location>
</feature>
<dbReference type="InterPro" id="IPR051906">
    <property type="entry name" value="TolC-like"/>
</dbReference>
<evidence type="ECO:0000256" key="6">
    <source>
        <dbReference type="SAM" id="Coils"/>
    </source>
</evidence>
<dbReference type="PANTHER" id="PTHR30026">
    <property type="entry name" value="OUTER MEMBRANE PROTEIN TOLC"/>
    <property type="match status" value="1"/>
</dbReference>
<dbReference type="Proteomes" id="UP000183954">
    <property type="component" value="Unassembled WGS sequence"/>
</dbReference>
<keyword evidence="2" id="KW-1134">Transmembrane beta strand</keyword>
<sequence length="390" mass="43793">MKKLIGISILSTMLILGQPFMAFADATSTKVINFADIKGIIAEQNIDVQINKNSSLKDKVDFSNIKKNIKDLEDDLEDLDNQRDSTGITTGEIMAINAEKRMLLDALKEYERGAIDRPTLEARIDLNNSMNDELIVRAAESLFIGVNQADLGILTISSSIKTLEKQLVAMQLQESLGMISHNNINELKTNLVNLQTQLESTEFQQASLERQLKNLFNDQENTLVIGSTPATVEDFIIEDEEADLEKALENSYAIKLQELQITMNQATLDRAKKDNGASSKQYKKANYDLTNANLKLTQMNDTLKSNYHTMIDNIAKTQSDLRLAEQTLGDKKVKLSEAQLRKGLGMISQLELDEATTNYQLQENAVKTKQIDLFNAKCNYEWFLKGMPQA</sequence>
<evidence type="ECO:0000256" key="1">
    <source>
        <dbReference type="ARBA" id="ARBA00004442"/>
    </source>
</evidence>
<reference evidence="9" key="1">
    <citation type="submission" date="2016-11" db="EMBL/GenBank/DDBJ databases">
        <authorList>
            <person name="Varghese N."/>
            <person name="Submissions S."/>
        </authorList>
    </citation>
    <scope>NUCLEOTIDE SEQUENCE [LARGE SCALE GENOMIC DNA]</scope>
    <source>
        <strain evidence="9">DSM 15449</strain>
    </source>
</reference>
<dbReference type="Gene3D" id="1.20.1600.10">
    <property type="entry name" value="Outer membrane efflux proteins (OEP)"/>
    <property type="match status" value="2"/>
</dbReference>
<dbReference type="GO" id="GO:0009279">
    <property type="term" value="C:cell outer membrane"/>
    <property type="evidence" value="ECO:0007669"/>
    <property type="project" value="UniProtKB-SubCell"/>
</dbReference>
<evidence type="ECO:0000256" key="2">
    <source>
        <dbReference type="ARBA" id="ARBA00022452"/>
    </source>
</evidence>